<reference evidence="1 2" key="1">
    <citation type="submission" date="2016-10" db="EMBL/GenBank/DDBJ databases">
        <title>The genome sequence of Colletotrichum fioriniae PJ7.</title>
        <authorList>
            <person name="Baroncelli R."/>
        </authorList>
    </citation>
    <scope>NUCLEOTIDE SEQUENCE [LARGE SCALE GENOMIC DNA]</scope>
    <source>
        <strain evidence="1 2">IMI 309622</strain>
    </source>
</reference>
<gene>
    <name evidence="1" type="ORF">CCOS01_03757</name>
</gene>
<accession>A0AAI9Z778</accession>
<evidence type="ECO:0000313" key="1">
    <source>
        <dbReference type="EMBL" id="KAK1535005.1"/>
    </source>
</evidence>
<dbReference type="AlphaFoldDB" id="A0AAI9Z778"/>
<keyword evidence="2" id="KW-1185">Reference proteome</keyword>
<proteinExistence type="predicted"/>
<sequence>MGQPCRACLPSPVFTVHQTSMQP</sequence>
<organism evidence="1 2">
    <name type="scientific">Colletotrichum costaricense</name>
    <dbReference type="NCBI Taxonomy" id="1209916"/>
    <lineage>
        <taxon>Eukaryota</taxon>
        <taxon>Fungi</taxon>
        <taxon>Dikarya</taxon>
        <taxon>Ascomycota</taxon>
        <taxon>Pezizomycotina</taxon>
        <taxon>Sordariomycetes</taxon>
        <taxon>Hypocreomycetidae</taxon>
        <taxon>Glomerellales</taxon>
        <taxon>Glomerellaceae</taxon>
        <taxon>Colletotrichum</taxon>
        <taxon>Colletotrichum acutatum species complex</taxon>
    </lineage>
</organism>
<dbReference type="EMBL" id="MOOE01000003">
    <property type="protein sequence ID" value="KAK1535005.1"/>
    <property type="molecule type" value="Genomic_DNA"/>
</dbReference>
<comment type="caution">
    <text evidence="1">The sequence shown here is derived from an EMBL/GenBank/DDBJ whole genome shotgun (WGS) entry which is preliminary data.</text>
</comment>
<name>A0AAI9Z778_9PEZI</name>
<protein>
    <submittedName>
        <fullName evidence="1">Uncharacterized protein</fullName>
    </submittedName>
</protein>
<dbReference type="Proteomes" id="UP001240678">
    <property type="component" value="Unassembled WGS sequence"/>
</dbReference>
<evidence type="ECO:0000313" key="2">
    <source>
        <dbReference type="Proteomes" id="UP001240678"/>
    </source>
</evidence>